<proteinExistence type="inferred from homology"/>
<organism evidence="5 6">
    <name type="scientific">Sphingosinicella soli</name>
    <dbReference type="NCBI Taxonomy" id="333708"/>
    <lineage>
        <taxon>Bacteria</taxon>
        <taxon>Pseudomonadati</taxon>
        <taxon>Pseudomonadota</taxon>
        <taxon>Alphaproteobacteria</taxon>
        <taxon>Sphingomonadales</taxon>
        <taxon>Sphingosinicellaceae</taxon>
        <taxon>Sphingosinicella</taxon>
    </lineage>
</organism>
<protein>
    <submittedName>
        <fullName evidence="5">Pimeloyl-ACP methyl ester carboxylesterase</fullName>
    </submittedName>
</protein>
<dbReference type="PANTHER" id="PTHR43798:SF27">
    <property type="entry name" value="HYDROLASE ALPHA_BETA HYDROLASE FOLD FAMILY"/>
    <property type="match status" value="1"/>
</dbReference>
<keyword evidence="3" id="KW-0732">Signal</keyword>
<evidence type="ECO:0000313" key="6">
    <source>
        <dbReference type="Proteomes" id="UP000566324"/>
    </source>
</evidence>
<dbReference type="Gene3D" id="3.40.50.1820">
    <property type="entry name" value="alpha/beta hydrolase"/>
    <property type="match status" value="1"/>
</dbReference>
<name>A0A7W7B3B6_9SPHN</name>
<dbReference type="GO" id="GO:0006508">
    <property type="term" value="P:proteolysis"/>
    <property type="evidence" value="ECO:0007669"/>
    <property type="project" value="InterPro"/>
</dbReference>
<sequence length="489" mass="52550">MIHAVLSGLMMAASPALAVDASAAPRFVEGACKLPAEGVEMRCGQVIVPERRDGRSTRTIALEVQIVLADRSPRQADPILFLGGGPGIILTDKAAAVSRAAGLRDRDIVLLDQRGVGLSRPALTCPEPTRDERLDGFESESERRDSVRACSEANAKIADLSAFSTAENAADVIDVARALGYDRWNILGVSYGTRLGLSVMRLKPEGLRAVVLDSPYPPEVNGFDDKPAMFFEQLDLVLADCAAEAVCSAAYPDLRSRLIERLSGLTETPARAVLTSNRTGASREATVSARLVLDNLRRAMYSHGALPRIPAALDALAKGEYAAFFDRLDGTRDAGGDEQKRVPGGFAAGMQLSIQCNDEQEWAKGHRRPAGDWPRPVFAAFKYAYDRPDCATWKVASAPAALHARVHSDIPTLILAGAYDPVTPPVLGEIALKGLPNGRLVNFPGLGHGLTETMCGQTILTGFIVDPQAPLDQSCVEDLRRNFRFTVPQ</sequence>
<feature type="signal peptide" evidence="3">
    <location>
        <begin position="1"/>
        <end position="18"/>
    </location>
</feature>
<gene>
    <name evidence="5" type="ORF">GGQ98_002884</name>
</gene>
<dbReference type="InterPro" id="IPR029058">
    <property type="entry name" value="AB_hydrolase_fold"/>
</dbReference>
<accession>A0A7W7B3B6</accession>
<comment type="caution">
    <text evidence="5">The sequence shown here is derived from an EMBL/GenBank/DDBJ whole genome shotgun (WGS) entry which is preliminary data.</text>
</comment>
<keyword evidence="2" id="KW-0378">Hydrolase</keyword>
<dbReference type="EMBL" id="JACHNZ010000038">
    <property type="protein sequence ID" value="MBB4633252.1"/>
    <property type="molecule type" value="Genomic_DNA"/>
</dbReference>
<dbReference type="InterPro" id="IPR000073">
    <property type="entry name" value="AB_hydrolase_1"/>
</dbReference>
<dbReference type="GO" id="GO:0008233">
    <property type="term" value="F:peptidase activity"/>
    <property type="evidence" value="ECO:0007669"/>
    <property type="project" value="InterPro"/>
</dbReference>
<reference evidence="5 6" key="1">
    <citation type="submission" date="2020-08" db="EMBL/GenBank/DDBJ databases">
        <title>Genomic Encyclopedia of Type Strains, Phase IV (KMG-IV): sequencing the most valuable type-strain genomes for metagenomic binning, comparative biology and taxonomic classification.</title>
        <authorList>
            <person name="Goeker M."/>
        </authorList>
    </citation>
    <scope>NUCLEOTIDE SEQUENCE [LARGE SCALE GENOMIC DNA]</scope>
    <source>
        <strain evidence="5 6">DSM 17328</strain>
    </source>
</reference>
<dbReference type="Pfam" id="PF00561">
    <property type="entry name" value="Abhydrolase_1"/>
    <property type="match status" value="1"/>
</dbReference>
<evidence type="ECO:0000313" key="5">
    <source>
        <dbReference type="EMBL" id="MBB4633252.1"/>
    </source>
</evidence>
<dbReference type="AlphaFoldDB" id="A0A7W7B3B6"/>
<dbReference type="GO" id="GO:0016020">
    <property type="term" value="C:membrane"/>
    <property type="evidence" value="ECO:0007669"/>
    <property type="project" value="TreeGrafter"/>
</dbReference>
<dbReference type="InterPro" id="IPR050266">
    <property type="entry name" value="AB_hydrolase_sf"/>
</dbReference>
<feature type="domain" description="AB hydrolase-1" evidence="4">
    <location>
        <begin position="78"/>
        <end position="449"/>
    </location>
</feature>
<evidence type="ECO:0000256" key="1">
    <source>
        <dbReference type="ARBA" id="ARBA00010088"/>
    </source>
</evidence>
<evidence type="ECO:0000256" key="2">
    <source>
        <dbReference type="ARBA" id="ARBA00022801"/>
    </source>
</evidence>
<evidence type="ECO:0000256" key="3">
    <source>
        <dbReference type="SAM" id="SignalP"/>
    </source>
</evidence>
<dbReference type="SUPFAM" id="SSF53474">
    <property type="entry name" value="alpha/beta-Hydrolases"/>
    <property type="match status" value="1"/>
</dbReference>
<dbReference type="PRINTS" id="PR00793">
    <property type="entry name" value="PROAMNOPTASE"/>
</dbReference>
<dbReference type="Proteomes" id="UP000566324">
    <property type="component" value="Unassembled WGS sequence"/>
</dbReference>
<evidence type="ECO:0000259" key="4">
    <source>
        <dbReference type="Pfam" id="PF00561"/>
    </source>
</evidence>
<dbReference type="InterPro" id="IPR002410">
    <property type="entry name" value="Peptidase_S33"/>
</dbReference>
<keyword evidence="6" id="KW-1185">Reference proteome</keyword>
<feature type="chain" id="PRO_5030625404" evidence="3">
    <location>
        <begin position="19"/>
        <end position="489"/>
    </location>
</feature>
<dbReference type="PANTHER" id="PTHR43798">
    <property type="entry name" value="MONOACYLGLYCEROL LIPASE"/>
    <property type="match status" value="1"/>
</dbReference>
<dbReference type="RefSeq" id="WP_184070692.1">
    <property type="nucleotide sequence ID" value="NZ_JACHNZ010000038.1"/>
</dbReference>
<comment type="similarity">
    <text evidence="1">Belongs to the peptidase S33 family.</text>
</comment>